<dbReference type="InParanoid" id="D0P405"/>
<evidence type="ECO:0008006" key="4">
    <source>
        <dbReference type="Google" id="ProtNLM"/>
    </source>
</evidence>
<proteinExistence type="predicted"/>
<dbReference type="RefSeq" id="XP_002894970.1">
    <property type="nucleotide sequence ID" value="XM_002894924.1"/>
</dbReference>
<evidence type="ECO:0000256" key="1">
    <source>
        <dbReference type="SAM" id="Phobius"/>
    </source>
</evidence>
<evidence type="ECO:0000313" key="3">
    <source>
        <dbReference type="Proteomes" id="UP000006643"/>
    </source>
</evidence>
<dbReference type="VEuPathDB" id="FungiDB:PITG_21405"/>
<dbReference type="eggNOG" id="ENOG502SHAE">
    <property type="taxonomic scope" value="Eukaryota"/>
</dbReference>
<dbReference type="OrthoDB" id="107821at2759"/>
<evidence type="ECO:0000313" key="2">
    <source>
        <dbReference type="EMBL" id="EEY62355.1"/>
    </source>
</evidence>
<protein>
    <recommendedName>
        <fullName evidence="4">Transmembrane protein</fullName>
    </recommendedName>
</protein>
<dbReference type="EMBL" id="DS028456">
    <property type="protein sequence ID" value="EEY62355.1"/>
    <property type="molecule type" value="Genomic_DNA"/>
</dbReference>
<keyword evidence="3" id="KW-1185">Reference proteome</keyword>
<sequence>MSIRELQPLKLVSSCSVTIKHARPAEASRARVSVGIFLLYLAPAITSAPLFDGSIDAELVTDDIGTVVKKNASFAPAYFLETGFLNAYENKPTSFLNFTFLNQSTFSNGACSILDSNGPECILMTGHQGGVSAYGLSDIGGLVASGTWVENGRESVFVGLKKPPSCVNENKLQIIPDLSDIRGMSGAFIAAIKGPTTQWFDFMDMPTSVRERMFYVVSKQGTGQGLTIPSKKRQSFARIIASNTCGSTLADKLEIATPYQGSKYVNVILYRIAGASITLPRLQFTFVVAAQALALLVFMILVNARNGALNTYHLIQQLLRLPTFCIIAVQLVYVLYYQVFDIMYLRGNSNSALRAIYDKKIVYVAGVSFILLHQLDVRAAVTLWPKMANNDAYYFSRMARSDALYGGFFVVLATEC</sequence>
<keyword evidence="1" id="KW-0472">Membrane</keyword>
<dbReference type="HOGENOM" id="CLU_661352_0_0_1"/>
<organism evidence="2 3">
    <name type="scientific">Phytophthora infestans (strain T30-4)</name>
    <name type="common">Potato late blight agent</name>
    <dbReference type="NCBI Taxonomy" id="403677"/>
    <lineage>
        <taxon>Eukaryota</taxon>
        <taxon>Sar</taxon>
        <taxon>Stramenopiles</taxon>
        <taxon>Oomycota</taxon>
        <taxon>Peronosporomycetes</taxon>
        <taxon>Peronosporales</taxon>
        <taxon>Peronosporaceae</taxon>
        <taxon>Phytophthora</taxon>
    </lineage>
</organism>
<dbReference type="KEGG" id="pif:PITG_21405"/>
<dbReference type="GeneID" id="9472420"/>
<keyword evidence="1" id="KW-1133">Transmembrane helix</keyword>
<reference evidence="3" key="1">
    <citation type="journal article" date="2009" name="Nature">
        <title>Genome sequence and analysis of the Irish potato famine pathogen Phytophthora infestans.</title>
        <authorList>
            <consortium name="The Broad Institute Genome Sequencing Platform"/>
            <person name="Haas B.J."/>
            <person name="Kamoun S."/>
            <person name="Zody M.C."/>
            <person name="Jiang R.H."/>
            <person name="Handsaker R.E."/>
            <person name="Cano L.M."/>
            <person name="Grabherr M."/>
            <person name="Kodira C.D."/>
            <person name="Raffaele S."/>
            <person name="Torto-Alalibo T."/>
            <person name="Bozkurt T.O."/>
            <person name="Ah-Fong A.M."/>
            <person name="Alvarado L."/>
            <person name="Anderson V.L."/>
            <person name="Armstrong M.R."/>
            <person name="Avrova A."/>
            <person name="Baxter L."/>
            <person name="Beynon J."/>
            <person name="Boevink P.C."/>
            <person name="Bollmann S.R."/>
            <person name="Bos J.I."/>
            <person name="Bulone V."/>
            <person name="Cai G."/>
            <person name="Cakir C."/>
            <person name="Carrington J.C."/>
            <person name="Chawner M."/>
            <person name="Conti L."/>
            <person name="Costanzo S."/>
            <person name="Ewan R."/>
            <person name="Fahlgren N."/>
            <person name="Fischbach M.A."/>
            <person name="Fugelstad J."/>
            <person name="Gilroy E.M."/>
            <person name="Gnerre S."/>
            <person name="Green P.J."/>
            <person name="Grenville-Briggs L.J."/>
            <person name="Griffith J."/>
            <person name="Grunwald N.J."/>
            <person name="Horn K."/>
            <person name="Horner N.R."/>
            <person name="Hu C.H."/>
            <person name="Huitema E."/>
            <person name="Jeong D.H."/>
            <person name="Jones A.M."/>
            <person name="Jones J.D."/>
            <person name="Jones R.W."/>
            <person name="Karlsson E.K."/>
            <person name="Kunjeti S.G."/>
            <person name="Lamour K."/>
            <person name="Liu Z."/>
            <person name="Ma L."/>
            <person name="Maclean D."/>
            <person name="Chibucos M.C."/>
            <person name="McDonald H."/>
            <person name="McWalters J."/>
            <person name="Meijer H.J."/>
            <person name="Morgan W."/>
            <person name="Morris P.F."/>
            <person name="Munro C.A."/>
            <person name="O'Neill K."/>
            <person name="Ospina-Giraldo M."/>
            <person name="Pinzon A."/>
            <person name="Pritchard L."/>
            <person name="Ramsahoye B."/>
            <person name="Ren Q."/>
            <person name="Restrepo S."/>
            <person name="Roy S."/>
            <person name="Sadanandom A."/>
            <person name="Savidor A."/>
            <person name="Schornack S."/>
            <person name="Schwartz D.C."/>
            <person name="Schumann U.D."/>
            <person name="Schwessinger B."/>
            <person name="Seyer L."/>
            <person name="Sharpe T."/>
            <person name="Silvar C."/>
            <person name="Song J."/>
            <person name="Studholme D.J."/>
            <person name="Sykes S."/>
            <person name="Thines M."/>
            <person name="van de Vondervoort P.J."/>
            <person name="Phuntumart V."/>
            <person name="Wawra S."/>
            <person name="Weide R."/>
            <person name="Win J."/>
            <person name="Young C."/>
            <person name="Zhou S."/>
            <person name="Fry W."/>
            <person name="Meyers B.C."/>
            <person name="van West P."/>
            <person name="Ristaino J."/>
            <person name="Govers F."/>
            <person name="Birch P.R."/>
            <person name="Whisson S.C."/>
            <person name="Judelson H.S."/>
            <person name="Nusbaum C."/>
        </authorList>
    </citation>
    <scope>NUCLEOTIDE SEQUENCE [LARGE SCALE GENOMIC DNA]</scope>
    <source>
        <strain evidence="3">T30-4</strain>
    </source>
</reference>
<keyword evidence="1" id="KW-0812">Transmembrane</keyword>
<name>D0P405_PHYIT</name>
<dbReference type="Proteomes" id="UP000006643">
    <property type="component" value="Unassembled WGS sequence"/>
</dbReference>
<dbReference type="AlphaFoldDB" id="D0P405"/>
<feature type="transmembrane region" description="Helical" evidence="1">
    <location>
        <begin position="321"/>
        <end position="340"/>
    </location>
</feature>
<feature type="transmembrane region" description="Helical" evidence="1">
    <location>
        <begin position="282"/>
        <end position="301"/>
    </location>
</feature>
<accession>D0P405</accession>
<gene>
    <name evidence="2" type="ORF">PITG_21405</name>
</gene>